<accession>A0A3N2PT89</accession>
<feature type="region of interest" description="Disordered" evidence="1">
    <location>
        <begin position="900"/>
        <end position="932"/>
    </location>
</feature>
<dbReference type="EMBL" id="ML119057">
    <property type="protein sequence ID" value="ROT37634.1"/>
    <property type="molecule type" value="Genomic_DNA"/>
</dbReference>
<feature type="compositionally biased region" description="Low complexity" evidence="1">
    <location>
        <begin position="329"/>
        <end position="338"/>
    </location>
</feature>
<feature type="region of interest" description="Disordered" evidence="1">
    <location>
        <begin position="280"/>
        <end position="350"/>
    </location>
</feature>
<feature type="compositionally biased region" description="Polar residues" evidence="1">
    <location>
        <begin position="783"/>
        <end position="794"/>
    </location>
</feature>
<name>A0A3N2PT89_SODAK</name>
<dbReference type="RefSeq" id="XP_028465440.1">
    <property type="nucleotide sequence ID" value="XM_028607212.1"/>
</dbReference>
<dbReference type="Proteomes" id="UP000272025">
    <property type="component" value="Unassembled WGS sequence"/>
</dbReference>
<feature type="compositionally biased region" description="Basic and acidic residues" evidence="1">
    <location>
        <begin position="725"/>
        <end position="739"/>
    </location>
</feature>
<feature type="compositionally biased region" description="Polar residues" evidence="1">
    <location>
        <begin position="743"/>
        <end position="761"/>
    </location>
</feature>
<feature type="region of interest" description="Disordered" evidence="1">
    <location>
        <begin position="714"/>
        <end position="836"/>
    </location>
</feature>
<organism evidence="2 3">
    <name type="scientific">Sodiomyces alkalinus (strain CBS 110278 / VKM F-3762 / F11)</name>
    <name type="common">Alkaliphilic filamentous fungus</name>
    <dbReference type="NCBI Taxonomy" id="1314773"/>
    <lineage>
        <taxon>Eukaryota</taxon>
        <taxon>Fungi</taxon>
        <taxon>Dikarya</taxon>
        <taxon>Ascomycota</taxon>
        <taxon>Pezizomycotina</taxon>
        <taxon>Sordariomycetes</taxon>
        <taxon>Hypocreomycetidae</taxon>
        <taxon>Glomerellales</taxon>
        <taxon>Plectosphaerellaceae</taxon>
        <taxon>Sodiomyces</taxon>
    </lineage>
</organism>
<feature type="compositionally biased region" description="Low complexity" evidence="1">
    <location>
        <begin position="295"/>
        <end position="308"/>
    </location>
</feature>
<sequence length="932" mass="102437">MASIPMQSRYPGSNLRYEPAALENKLYVPDWSYNYPTGIPHNYSMVHDHSGLRPQYYTENYVPPSFYQRDPATVKAIFSTDNDKHQPRQVKQLNDFPESRNLRLWDSEKLQNTANSIRKKFWADMRDMQTPTCWDDLYTYFDAQDIFSHGALNLWNLVHLLCHENRSIMRDVFASMCYEVGVWTDEWLEKEGNKEKLLACNAQHTDILSVLSDEEQKEISELREVDMFIVRGALIHRQEQLLGYERALARPFPANGLEVAWCSYSVHNWLAGQPVGDNKNGLFSPSSPRPLVVNGSSRASSTGTTGSAKNEKTAQSSLVNAEHQVRTPSNSNSSVVNVPQSNAHPMGTQSVPVIASSYPSATANGTDGFIGQLYSKSKSKPLQPQATPFTSTGTGTGFPQSAYTAQSSPSHSMPPNGQKSASSAKVGVSGPATSAVVPSGAPQAASIGLTQKTEVVTHRNPRKAPANASGHPPHPFANQRDNQSESSNSSWSGGAGHKDSKQISPLIVPRQRACSGSARDKTQGSHADAAAGKKPTESATSPQNSASRGWEYHTSGLHGPIYRRSPHKKNNIQKTGGRHPASSKEPSHPNTTCQNRYRHISKNPGSRWGYDPCDCAHCEGRNRSVFVVLHDLPHGTDQFKVDRVLRDVMSRWGPIDTIGQVNDNPGRRMLVVKYMDASRVLEAAESEDIYCDELQCRVSTCVAHNTAYGQEWARRRGHSVQGFPRSREEDRPEHSHRDYTMPMQKNPQSYRQNSRCQSQSPPERLLPRRSSNSAVAPLESGSRVGSSTIGSRPGNNGVPMVKQLAVSSGFLQPGQPGQSGYPITPPRPALHEQSGQPPLQPMIPTPHVTSPAPWIMQGQYHPIYHHPLAAAQTPSGQFIPTIGGVQPFYHQVGARHPAVQLPATVPNSGQRSNDSSVQPVKTPASEKTNGED</sequence>
<feature type="compositionally biased region" description="Polar residues" evidence="1">
    <location>
        <begin position="537"/>
        <end position="547"/>
    </location>
</feature>
<evidence type="ECO:0000256" key="1">
    <source>
        <dbReference type="SAM" id="MobiDB-lite"/>
    </source>
</evidence>
<feature type="region of interest" description="Disordered" evidence="1">
    <location>
        <begin position="460"/>
        <end position="598"/>
    </location>
</feature>
<feature type="compositionally biased region" description="Polar residues" evidence="1">
    <location>
        <begin position="401"/>
        <end position="423"/>
    </location>
</feature>
<feature type="compositionally biased region" description="Polar residues" evidence="1">
    <location>
        <begin position="905"/>
        <end position="919"/>
    </location>
</feature>
<reference evidence="2 3" key="1">
    <citation type="journal article" date="2018" name="Mol. Ecol.">
        <title>The obligate alkalophilic soda-lake fungus Sodiomyces alkalinus has shifted to a protein diet.</title>
        <authorList>
            <person name="Grum-Grzhimaylo A.A."/>
            <person name="Falkoski D.L."/>
            <person name="van den Heuvel J."/>
            <person name="Valero-Jimenez C.A."/>
            <person name="Min B."/>
            <person name="Choi I.G."/>
            <person name="Lipzen A."/>
            <person name="Daum C.G."/>
            <person name="Aanen D.K."/>
            <person name="Tsang A."/>
            <person name="Henrissat B."/>
            <person name="Bilanenko E.N."/>
            <person name="de Vries R.P."/>
            <person name="van Kan J.A.L."/>
            <person name="Grigoriev I.V."/>
            <person name="Debets A.J.M."/>
        </authorList>
    </citation>
    <scope>NUCLEOTIDE SEQUENCE [LARGE SCALE GENOMIC DNA]</scope>
    <source>
        <strain evidence="2 3">F11</strain>
    </source>
</reference>
<protein>
    <recommendedName>
        <fullName evidence="4">RRM domain-containing protein</fullName>
    </recommendedName>
</protein>
<keyword evidence="3" id="KW-1185">Reference proteome</keyword>
<evidence type="ECO:0008006" key="4">
    <source>
        <dbReference type="Google" id="ProtNLM"/>
    </source>
</evidence>
<evidence type="ECO:0000313" key="2">
    <source>
        <dbReference type="EMBL" id="ROT37634.1"/>
    </source>
</evidence>
<proteinExistence type="predicted"/>
<dbReference type="AlphaFoldDB" id="A0A3N2PT89"/>
<feature type="compositionally biased region" description="Polar residues" evidence="1">
    <location>
        <begin position="805"/>
        <end position="818"/>
    </location>
</feature>
<dbReference type="GeneID" id="39575690"/>
<dbReference type="STRING" id="1314773.A0A3N2PT89"/>
<feature type="compositionally biased region" description="Polar residues" evidence="1">
    <location>
        <begin position="377"/>
        <end position="386"/>
    </location>
</feature>
<feature type="compositionally biased region" description="Polar residues" evidence="1">
    <location>
        <begin position="339"/>
        <end position="350"/>
    </location>
</feature>
<dbReference type="OrthoDB" id="3941926at2759"/>
<feature type="region of interest" description="Disordered" evidence="1">
    <location>
        <begin position="377"/>
        <end position="444"/>
    </location>
</feature>
<feature type="compositionally biased region" description="Low complexity" evidence="1">
    <location>
        <begin position="387"/>
        <end position="399"/>
    </location>
</feature>
<evidence type="ECO:0000313" key="3">
    <source>
        <dbReference type="Proteomes" id="UP000272025"/>
    </source>
</evidence>
<gene>
    <name evidence="2" type="ORF">SODALDRAFT_201548</name>
</gene>